<organism evidence="2 3">
    <name type="scientific">Orchesella cincta</name>
    <name type="common">Springtail</name>
    <name type="synonym">Podura cincta</name>
    <dbReference type="NCBI Taxonomy" id="48709"/>
    <lineage>
        <taxon>Eukaryota</taxon>
        <taxon>Metazoa</taxon>
        <taxon>Ecdysozoa</taxon>
        <taxon>Arthropoda</taxon>
        <taxon>Hexapoda</taxon>
        <taxon>Collembola</taxon>
        <taxon>Entomobryomorpha</taxon>
        <taxon>Entomobryoidea</taxon>
        <taxon>Orchesellidae</taxon>
        <taxon>Orchesellinae</taxon>
        <taxon>Orchesella</taxon>
    </lineage>
</organism>
<evidence type="ECO:0000313" key="3">
    <source>
        <dbReference type="Proteomes" id="UP000094527"/>
    </source>
</evidence>
<gene>
    <name evidence="2" type="ORF">Ocin01_03488</name>
</gene>
<dbReference type="AlphaFoldDB" id="A0A1D2ND69"/>
<sequence length="103" mass="10945">MGCCGSKNMDAGAPPEVQPTASQGQPMEAAPSNADQGGMEAAEGGVPMYIQLIAPINSMYLSPSDVFIHPAGWKPCASYQVDFYAVPNQPPRRSNIRSFIVTE</sequence>
<name>A0A1D2ND69_ORCCI</name>
<evidence type="ECO:0000313" key="2">
    <source>
        <dbReference type="EMBL" id="ODN03200.1"/>
    </source>
</evidence>
<reference evidence="2 3" key="1">
    <citation type="journal article" date="2016" name="Genome Biol. Evol.">
        <title>Gene Family Evolution Reflects Adaptation to Soil Environmental Stressors in the Genome of the Collembolan Orchesella cincta.</title>
        <authorList>
            <person name="Faddeeva-Vakhrusheva A."/>
            <person name="Derks M.F."/>
            <person name="Anvar S.Y."/>
            <person name="Agamennone V."/>
            <person name="Suring W."/>
            <person name="Smit S."/>
            <person name="van Straalen N.M."/>
            <person name="Roelofs D."/>
        </authorList>
    </citation>
    <scope>NUCLEOTIDE SEQUENCE [LARGE SCALE GENOMIC DNA]</scope>
    <source>
        <tissue evidence="2">Mixed pool</tissue>
    </source>
</reference>
<protein>
    <submittedName>
        <fullName evidence="2">Uncharacterized protein</fullName>
    </submittedName>
</protein>
<feature type="region of interest" description="Disordered" evidence="1">
    <location>
        <begin position="1"/>
        <end position="41"/>
    </location>
</feature>
<accession>A0A1D2ND69</accession>
<dbReference type="Proteomes" id="UP000094527">
    <property type="component" value="Unassembled WGS sequence"/>
</dbReference>
<proteinExistence type="predicted"/>
<keyword evidence="3" id="KW-1185">Reference proteome</keyword>
<evidence type="ECO:0000256" key="1">
    <source>
        <dbReference type="SAM" id="MobiDB-lite"/>
    </source>
</evidence>
<comment type="caution">
    <text evidence="2">The sequence shown here is derived from an EMBL/GenBank/DDBJ whole genome shotgun (WGS) entry which is preliminary data.</text>
</comment>
<dbReference type="EMBL" id="LJIJ01000083">
    <property type="protein sequence ID" value="ODN03200.1"/>
    <property type="molecule type" value="Genomic_DNA"/>
</dbReference>